<dbReference type="GO" id="GO:0008235">
    <property type="term" value="F:metalloexopeptidase activity"/>
    <property type="evidence" value="ECO:0007669"/>
    <property type="project" value="InterPro"/>
</dbReference>
<evidence type="ECO:0000313" key="3">
    <source>
        <dbReference type="EMBL" id="MCW3789525.1"/>
    </source>
</evidence>
<proteinExistence type="predicted"/>
<reference evidence="3" key="1">
    <citation type="submission" date="2022-10" db="EMBL/GenBank/DDBJ databases">
        <authorList>
            <person name="Yu W.X."/>
        </authorList>
    </citation>
    <scope>NUCLEOTIDE SEQUENCE</scope>
    <source>
        <strain evidence="3">AAT</strain>
    </source>
</reference>
<evidence type="ECO:0000313" key="4">
    <source>
        <dbReference type="Proteomes" id="UP001209229"/>
    </source>
</evidence>
<dbReference type="GO" id="GO:0006508">
    <property type="term" value="P:proteolysis"/>
    <property type="evidence" value="ECO:0007669"/>
    <property type="project" value="InterPro"/>
</dbReference>
<dbReference type="EMBL" id="JAPDPJ010000122">
    <property type="protein sequence ID" value="MCW3789525.1"/>
    <property type="molecule type" value="Genomic_DNA"/>
</dbReference>
<name>A0AAE3SHH9_9BACT</name>
<protein>
    <submittedName>
        <fullName evidence="3">M28 family metallopeptidase</fullName>
    </submittedName>
</protein>
<accession>A0AAE3SHH9</accession>
<feature type="domain" description="Peptidase M28" evidence="2">
    <location>
        <begin position="270"/>
        <end position="469"/>
    </location>
</feature>
<keyword evidence="1" id="KW-0732">Signal</keyword>
<dbReference type="Gene3D" id="3.50.30.30">
    <property type="match status" value="1"/>
</dbReference>
<comment type="caution">
    <text evidence="3">The sequence shown here is derived from an EMBL/GenBank/DDBJ whole genome shotgun (WGS) entry which is preliminary data.</text>
</comment>
<dbReference type="Proteomes" id="UP001209229">
    <property type="component" value="Unassembled WGS sequence"/>
</dbReference>
<feature type="chain" id="PRO_5042203789" evidence="1">
    <location>
        <begin position="22"/>
        <end position="479"/>
    </location>
</feature>
<dbReference type="PANTHER" id="PTHR12147">
    <property type="entry name" value="METALLOPEPTIDASE M28 FAMILY MEMBER"/>
    <property type="match status" value="1"/>
</dbReference>
<keyword evidence="4" id="KW-1185">Reference proteome</keyword>
<gene>
    <name evidence="3" type="ORF">OM075_23905</name>
</gene>
<dbReference type="Pfam" id="PF04389">
    <property type="entry name" value="Peptidase_M28"/>
    <property type="match status" value="1"/>
</dbReference>
<organism evidence="3 4">
    <name type="scientific">Plebeiibacterium sediminum</name>
    <dbReference type="NCBI Taxonomy" id="2992112"/>
    <lineage>
        <taxon>Bacteria</taxon>
        <taxon>Pseudomonadati</taxon>
        <taxon>Bacteroidota</taxon>
        <taxon>Bacteroidia</taxon>
        <taxon>Marinilabiliales</taxon>
        <taxon>Marinilabiliaceae</taxon>
        <taxon>Plebeiibacterium</taxon>
    </lineage>
</organism>
<dbReference type="PANTHER" id="PTHR12147:SF26">
    <property type="entry name" value="PEPTIDASE M28 DOMAIN-CONTAINING PROTEIN"/>
    <property type="match status" value="1"/>
</dbReference>
<dbReference type="RefSeq" id="WP_301193074.1">
    <property type="nucleotide sequence ID" value="NZ_JAPDPJ010000122.1"/>
</dbReference>
<dbReference type="InterPro" id="IPR045175">
    <property type="entry name" value="M28_fam"/>
</dbReference>
<feature type="signal peptide" evidence="1">
    <location>
        <begin position="1"/>
        <end position="21"/>
    </location>
</feature>
<sequence>MKAKYYIALVGLLFTTSLLKAQNSVDTFAKAIKAKRLKEHVYILASDSCEGRNIGTVGIERARNYIVSQWETSAVIKPYFADTWLQPFPLVTYSDRITELQAGDLKFTHFEDYMYTGEYDNFSKDLPIVFAGYGRDEDLKKIDVKGKAVFTLSNNLRVAMKNAKKALEYGAELSIIANPENTNQFESISRQYKDFQKYKRYKAPTDTAIRRLNIRGLEYRYVAISSQTVKELTNQSISHWKNKRVEENDTIGSVKLAVKSVTTDTIIENNVVAFIPGIHNDESIVIGAHYDHLGVMDDEVYHGADDNASGVAALIELASIFSQAYNDGYVPQKNIIFIAFSGEEGGLWGSKYFADHLKNKEHIKLMMNIDMIGRADTDHSDNSSYFYFISNFLADSLLTQNKQLCKKYNLTPDYSSTIDASDHKSFTDIGVPNIFYFDGINPDLHKPTDTPNKVDYKRMEKITRMIFETIWENALVSEK</sequence>
<dbReference type="SUPFAM" id="SSF53187">
    <property type="entry name" value="Zn-dependent exopeptidases"/>
    <property type="match status" value="1"/>
</dbReference>
<dbReference type="AlphaFoldDB" id="A0AAE3SHH9"/>
<dbReference type="InterPro" id="IPR007484">
    <property type="entry name" value="Peptidase_M28"/>
</dbReference>
<dbReference type="InterPro" id="IPR046450">
    <property type="entry name" value="PA_dom_sf"/>
</dbReference>
<evidence type="ECO:0000256" key="1">
    <source>
        <dbReference type="SAM" id="SignalP"/>
    </source>
</evidence>
<evidence type="ECO:0000259" key="2">
    <source>
        <dbReference type="Pfam" id="PF04389"/>
    </source>
</evidence>
<dbReference type="SUPFAM" id="SSF52025">
    <property type="entry name" value="PA domain"/>
    <property type="match status" value="1"/>
</dbReference>
<dbReference type="Gene3D" id="3.40.630.10">
    <property type="entry name" value="Zn peptidases"/>
    <property type="match status" value="1"/>
</dbReference>